<sequence>MVRFGPGIAKPLALIILLLPAASALTLLAYWIYIYSWEGAEWYFMPLVLKPSINATSLYAGEYINVNVDLAYLPPWGYLNQTAYYYYYVGPYYSPEHSYYYNGTFYPSYQAYYYNYYYKFTVPRNISYLVLVNIYKLTGTASVLYYHTSFTGSIELNTTNGISIAEIHAGGVTLRMDEPGDYIVKIFVWTGYPSIVQELWAPLAEGKEFSITVLPGE</sequence>
<evidence type="ECO:0000256" key="1">
    <source>
        <dbReference type="SAM" id="Phobius"/>
    </source>
</evidence>
<proteinExistence type="predicted"/>
<organism evidence="2 3">
    <name type="scientific">candidate division Kazan bacterium</name>
    <dbReference type="NCBI Taxonomy" id="2202143"/>
    <lineage>
        <taxon>Bacteria</taxon>
        <taxon>Bacteria division Kazan-3B-28</taxon>
    </lineage>
</organism>
<evidence type="ECO:0000313" key="2">
    <source>
        <dbReference type="EMBL" id="RLC36402.1"/>
    </source>
</evidence>
<protein>
    <submittedName>
        <fullName evidence="2">Uncharacterized protein</fullName>
    </submittedName>
</protein>
<comment type="caution">
    <text evidence="2">The sequence shown here is derived from an EMBL/GenBank/DDBJ whole genome shotgun (WGS) entry which is preliminary data.</text>
</comment>
<evidence type="ECO:0000313" key="3">
    <source>
        <dbReference type="Proteomes" id="UP000281261"/>
    </source>
</evidence>
<keyword evidence="1" id="KW-0812">Transmembrane</keyword>
<dbReference type="EMBL" id="QMNG01000060">
    <property type="protein sequence ID" value="RLC36402.1"/>
    <property type="molecule type" value="Genomic_DNA"/>
</dbReference>
<dbReference type="Proteomes" id="UP000281261">
    <property type="component" value="Unassembled WGS sequence"/>
</dbReference>
<keyword evidence="1" id="KW-1133">Transmembrane helix</keyword>
<feature type="transmembrane region" description="Helical" evidence="1">
    <location>
        <begin position="12"/>
        <end position="33"/>
    </location>
</feature>
<reference evidence="2 3" key="1">
    <citation type="submission" date="2018-06" db="EMBL/GenBank/DDBJ databases">
        <title>Extensive metabolic versatility and redundancy in microbially diverse, dynamic hydrothermal sediments.</title>
        <authorList>
            <person name="Dombrowski N."/>
            <person name="Teske A."/>
            <person name="Baker B.J."/>
        </authorList>
    </citation>
    <scope>NUCLEOTIDE SEQUENCE [LARGE SCALE GENOMIC DNA]</scope>
    <source>
        <strain evidence="2">B79_G16</strain>
    </source>
</reference>
<accession>A0A420ZBK2</accession>
<gene>
    <name evidence="2" type="ORF">DRH29_04635</name>
</gene>
<dbReference type="AlphaFoldDB" id="A0A420ZBK2"/>
<name>A0A420ZBK2_UNCK3</name>
<keyword evidence="1" id="KW-0472">Membrane</keyword>